<dbReference type="Proteomes" id="UP000814128">
    <property type="component" value="Unassembled WGS sequence"/>
</dbReference>
<protein>
    <submittedName>
        <fullName evidence="1">Uncharacterized protein</fullName>
    </submittedName>
</protein>
<keyword evidence="2" id="KW-1185">Reference proteome</keyword>
<accession>A0ACB8QIX5</accession>
<gene>
    <name evidence="1" type="ORF">K488DRAFT_36128</name>
</gene>
<dbReference type="EMBL" id="MU273574">
    <property type="protein sequence ID" value="KAI0031597.1"/>
    <property type="molecule type" value="Genomic_DNA"/>
</dbReference>
<evidence type="ECO:0000313" key="1">
    <source>
        <dbReference type="EMBL" id="KAI0031597.1"/>
    </source>
</evidence>
<feature type="non-terminal residue" evidence="1">
    <location>
        <position position="458"/>
    </location>
</feature>
<name>A0ACB8QIX5_9AGAM</name>
<comment type="caution">
    <text evidence="1">The sequence shown here is derived from an EMBL/GenBank/DDBJ whole genome shotgun (WGS) entry which is preliminary data.</text>
</comment>
<sequence>NAHVAAGRLPDEVYESTLSPLRLCLRKVLVGCVEWESEVLGGWQLRHPWLDKYFLATSMLGTHTFFMVFLPVFFYFGDDSTGRGLAYVAAFGVYSTSFLKDLVCSPRPYAPPVTRLTIGSHHLEYGFPSSHTANCTSMALFLMARLYPLWTSGTLSTLGYALTGVLLLLYVFTIIGGRLYLGMHGFVDCTAGFIVGIAMWLVQWAYMPPLEQWLTTAGWIAPLTVTAICLLMVNQHPQPVDDCPCFEDAIAFMSVVLGVLLSLWTAKKVPVLDASNFGTLQPGSSFDSPTAVATFVAFSLLKVVTGILVILGWRLAAKPTAQTILPPLFRFLARAVPFQLPNRRHYTPATEYANHPPHNLQPIPSMIDLSLSVTTEGGEAGIASALGGRRGAGEVKRRGAVLPVPEKQVEFKLSHEDQREAIKHYDADVLTKVVVYAGIAIIASLLSPAAFEALGWGV</sequence>
<reference evidence="1" key="1">
    <citation type="submission" date="2021-02" db="EMBL/GenBank/DDBJ databases">
        <authorList>
            <consortium name="DOE Joint Genome Institute"/>
            <person name="Ahrendt S."/>
            <person name="Looney B.P."/>
            <person name="Miyauchi S."/>
            <person name="Morin E."/>
            <person name="Drula E."/>
            <person name="Courty P.E."/>
            <person name="Chicoki N."/>
            <person name="Fauchery L."/>
            <person name="Kohler A."/>
            <person name="Kuo A."/>
            <person name="Labutti K."/>
            <person name="Pangilinan J."/>
            <person name="Lipzen A."/>
            <person name="Riley R."/>
            <person name="Andreopoulos W."/>
            <person name="He G."/>
            <person name="Johnson J."/>
            <person name="Barry K.W."/>
            <person name="Grigoriev I.V."/>
            <person name="Nagy L."/>
            <person name="Hibbett D."/>
            <person name="Henrissat B."/>
            <person name="Matheny P.B."/>
            <person name="Labbe J."/>
            <person name="Martin F."/>
        </authorList>
    </citation>
    <scope>NUCLEOTIDE SEQUENCE</scope>
    <source>
        <strain evidence="1">EC-137</strain>
    </source>
</reference>
<reference evidence="1" key="2">
    <citation type="journal article" date="2022" name="New Phytol.">
        <title>Evolutionary transition to the ectomycorrhizal habit in the genomes of a hyperdiverse lineage of mushroom-forming fungi.</title>
        <authorList>
            <person name="Looney B."/>
            <person name="Miyauchi S."/>
            <person name="Morin E."/>
            <person name="Drula E."/>
            <person name="Courty P.E."/>
            <person name="Kohler A."/>
            <person name="Kuo A."/>
            <person name="LaButti K."/>
            <person name="Pangilinan J."/>
            <person name="Lipzen A."/>
            <person name="Riley R."/>
            <person name="Andreopoulos W."/>
            <person name="He G."/>
            <person name="Johnson J."/>
            <person name="Nolan M."/>
            <person name="Tritt A."/>
            <person name="Barry K.W."/>
            <person name="Grigoriev I.V."/>
            <person name="Nagy L.G."/>
            <person name="Hibbett D."/>
            <person name="Henrissat B."/>
            <person name="Matheny P.B."/>
            <person name="Labbe J."/>
            <person name="Martin F.M."/>
        </authorList>
    </citation>
    <scope>NUCLEOTIDE SEQUENCE</scope>
    <source>
        <strain evidence="1">EC-137</strain>
    </source>
</reference>
<proteinExistence type="predicted"/>
<organism evidence="1 2">
    <name type="scientific">Vararia minispora EC-137</name>
    <dbReference type="NCBI Taxonomy" id="1314806"/>
    <lineage>
        <taxon>Eukaryota</taxon>
        <taxon>Fungi</taxon>
        <taxon>Dikarya</taxon>
        <taxon>Basidiomycota</taxon>
        <taxon>Agaricomycotina</taxon>
        <taxon>Agaricomycetes</taxon>
        <taxon>Russulales</taxon>
        <taxon>Lachnocladiaceae</taxon>
        <taxon>Vararia</taxon>
    </lineage>
</organism>
<feature type="non-terminal residue" evidence="1">
    <location>
        <position position="1"/>
    </location>
</feature>
<evidence type="ECO:0000313" key="2">
    <source>
        <dbReference type="Proteomes" id="UP000814128"/>
    </source>
</evidence>